<proteinExistence type="predicted"/>
<evidence type="ECO:0000259" key="1">
    <source>
        <dbReference type="Pfam" id="PF06223"/>
    </source>
</evidence>
<feature type="domain" description="Minor tail T" evidence="1">
    <location>
        <begin position="20"/>
        <end position="97"/>
    </location>
</feature>
<dbReference type="InterPro" id="IPR009350">
    <property type="entry name" value="Phage_tail_T"/>
</dbReference>
<evidence type="ECO:0000313" key="3">
    <source>
        <dbReference type="Proteomes" id="UP000288843"/>
    </source>
</evidence>
<sequence>MRLAREFGRPDWRAMLSEMSSSEWFEWIEYYQDRCFSDDLLDSHFSNLSYLAVSLFTDPDKHGISALDFSLLATDRAESDELSDEQLMSIAESIPGGTRYVPASG</sequence>
<gene>
    <name evidence="2" type="ORF">DN603_23360</name>
</gene>
<name>A0A443VH63_RAOPL</name>
<dbReference type="AlphaFoldDB" id="A0A443VH63"/>
<reference evidence="2 3" key="1">
    <citation type="submission" date="2018-06" db="EMBL/GenBank/DDBJ databases">
        <title>Carbapenemase-producing Enterobacteriaceae present in wastewater treatment plant effluent and nearby surface waters in the US.</title>
        <authorList>
            <person name="Mathys D.A."/>
            <person name="Mollenkopf D.F."/>
            <person name="Feicht S.M."/>
            <person name="Adams R.J."/>
            <person name="Albers A.L."/>
            <person name="Stuever D.M."/>
            <person name="Daniels J.B."/>
            <person name="Wittum T.E."/>
        </authorList>
    </citation>
    <scope>NUCLEOTIDE SEQUENCE [LARGE SCALE GENOMIC DNA]</scope>
    <source>
        <strain evidence="2 3">GEO_47_Down_B</strain>
    </source>
</reference>
<protein>
    <submittedName>
        <fullName evidence="2">Phage tail assembly protein T</fullName>
    </submittedName>
</protein>
<organism evidence="2 3">
    <name type="scientific">Raoultella planticola</name>
    <name type="common">Klebsiella planticola</name>
    <dbReference type="NCBI Taxonomy" id="575"/>
    <lineage>
        <taxon>Bacteria</taxon>
        <taxon>Pseudomonadati</taxon>
        <taxon>Pseudomonadota</taxon>
        <taxon>Gammaproteobacteria</taxon>
        <taxon>Enterobacterales</taxon>
        <taxon>Enterobacteriaceae</taxon>
        <taxon>Klebsiella/Raoultella group</taxon>
        <taxon>Raoultella</taxon>
    </lineage>
</organism>
<dbReference type="Proteomes" id="UP000288843">
    <property type="component" value="Unassembled WGS sequence"/>
</dbReference>
<dbReference type="EMBL" id="QKOX01000031">
    <property type="protein sequence ID" value="RWT18479.1"/>
    <property type="molecule type" value="Genomic_DNA"/>
</dbReference>
<comment type="caution">
    <text evidence="2">The sequence shown here is derived from an EMBL/GenBank/DDBJ whole genome shotgun (WGS) entry which is preliminary data.</text>
</comment>
<accession>A0A443VH63</accession>
<dbReference type="Pfam" id="PF06223">
    <property type="entry name" value="Phage_tail_T"/>
    <property type="match status" value="1"/>
</dbReference>
<evidence type="ECO:0000313" key="2">
    <source>
        <dbReference type="EMBL" id="RWT18479.1"/>
    </source>
</evidence>
<dbReference type="NCBIfam" id="TIGR01715">
    <property type="entry name" value="phage_lam_T"/>
    <property type="match status" value="1"/>
</dbReference>